<organism evidence="2">
    <name type="scientific">Blastocystis hominis</name>
    <dbReference type="NCBI Taxonomy" id="12968"/>
    <lineage>
        <taxon>Eukaryota</taxon>
        <taxon>Sar</taxon>
        <taxon>Stramenopiles</taxon>
        <taxon>Bigyra</taxon>
        <taxon>Opalozoa</taxon>
        <taxon>Opalinata</taxon>
        <taxon>Blastocystidae</taxon>
        <taxon>Blastocystis</taxon>
    </lineage>
</organism>
<protein>
    <submittedName>
        <fullName evidence="2">Uncharacterized protein</fullName>
    </submittedName>
</protein>
<reference evidence="2" key="1">
    <citation type="submission" date="2010-02" db="EMBL/GenBank/DDBJ databases">
        <title>Sequencing and annotation of the Blastocystis hominis genome.</title>
        <authorList>
            <person name="Wincker P."/>
        </authorList>
    </citation>
    <scope>NUCLEOTIDE SEQUENCE</scope>
    <source>
        <strain evidence="2">Singapore isolate B</strain>
    </source>
</reference>
<dbReference type="InParanoid" id="D8M482"/>
<dbReference type="AlphaFoldDB" id="D8M482"/>
<evidence type="ECO:0000313" key="3">
    <source>
        <dbReference type="Proteomes" id="UP000008312"/>
    </source>
</evidence>
<dbReference type="Proteomes" id="UP000008312">
    <property type="component" value="Unassembled WGS sequence"/>
</dbReference>
<sequence>MFQVLNEYDQTIPKIVEEAITNKEAQWKTAMNEVVSNSQIELKSLQDQLILSKRQLDSVNLALHAAQQQTRDAKLEIEHRNAELAQLRETLSGAQCALQSAKDELNQREQTQKTLESEYAQRIELYRRLIEDEKQQQTRLRGQIEEAARTAGASQIQAETAGKTLEEARKELSAQQEAVRQREEEIARLEQEKQGLTLAVHNLMHKNDVLGDQAKQAQAQFESFSASLQERMDAMQKQYEEQLASLRSQLQTAKIESAMMEREEEGPSGTNVAKQLQFQAEQIQSLKVGEMEGMGGKELGAKEGQVAELMSYVEKLLRR</sequence>
<dbReference type="EMBL" id="FN668651">
    <property type="protein sequence ID" value="CBK22871.2"/>
    <property type="molecule type" value="Genomic_DNA"/>
</dbReference>
<accession>D8M482</accession>
<dbReference type="GeneID" id="24923219"/>
<keyword evidence="1" id="KW-0175">Coiled coil</keyword>
<gene>
    <name evidence="2" type="ORF">GSBLH_T00007095001</name>
</gene>
<evidence type="ECO:0000256" key="1">
    <source>
        <dbReference type="SAM" id="Coils"/>
    </source>
</evidence>
<evidence type="ECO:0000313" key="2">
    <source>
        <dbReference type="EMBL" id="CBK22871.2"/>
    </source>
</evidence>
<proteinExistence type="predicted"/>
<keyword evidence="3" id="KW-1185">Reference proteome</keyword>
<name>D8M482_BLAHO</name>
<feature type="coiled-coil region" evidence="1">
    <location>
        <begin position="84"/>
        <end position="263"/>
    </location>
</feature>
<dbReference type="RefSeq" id="XP_012896919.1">
    <property type="nucleotide sequence ID" value="XM_013041465.1"/>
</dbReference>